<name>A0AAV2DJV2_9ROSI</name>
<dbReference type="Proteomes" id="UP001497516">
    <property type="component" value="Chromosome 3"/>
</dbReference>
<organism evidence="1 2">
    <name type="scientific">Linum trigynum</name>
    <dbReference type="NCBI Taxonomy" id="586398"/>
    <lineage>
        <taxon>Eukaryota</taxon>
        <taxon>Viridiplantae</taxon>
        <taxon>Streptophyta</taxon>
        <taxon>Embryophyta</taxon>
        <taxon>Tracheophyta</taxon>
        <taxon>Spermatophyta</taxon>
        <taxon>Magnoliopsida</taxon>
        <taxon>eudicotyledons</taxon>
        <taxon>Gunneridae</taxon>
        <taxon>Pentapetalae</taxon>
        <taxon>rosids</taxon>
        <taxon>fabids</taxon>
        <taxon>Malpighiales</taxon>
        <taxon>Linaceae</taxon>
        <taxon>Linum</taxon>
    </lineage>
</organism>
<evidence type="ECO:0000313" key="1">
    <source>
        <dbReference type="EMBL" id="CAL1374148.1"/>
    </source>
</evidence>
<gene>
    <name evidence="1" type="ORF">LTRI10_LOCUS16033</name>
</gene>
<proteinExistence type="predicted"/>
<keyword evidence="2" id="KW-1185">Reference proteome</keyword>
<dbReference type="AlphaFoldDB" id="A0AAV2DJV2"/>
<evidence type="ECO:0000313" key="2">
    <source>
        <dbReference type="Proteomes" id="UP001497516"/>
    </source>
</evidence>
<accession>A0AAV2DJV2</accession>
<reference evidence="1 2" key="1">
    <citation type="submission" date="2024-04" db="EMBL/GenBank/DDBJ databases">
        <authorList>
            <person name="Fracassetti M."/>
        </authorList>
    </citation>
    <scope>NUCLEOTIDE SEQUENCE [LARGE SCALE GENOMIC DNA]</scope>
</reference>
<sequence>MLNLSCPQLNGYDDYLQWAVRTFKGKKALAMVGRLVWNLAVSLIWRERCGRLYGSSAMQFGELIRTVRRTIELARHGNAALDTDCRAIFSQ</sequence>
<dbReference type="EMBL" id="OZ034816">
    <property type="protein sequence ID" value="CAL1374148.1"/>
    <property type="molecule type" value="Genomic_DNA"/>
</dbReference>
<protein>
    <submittedName>
        <fullName evidence="1">Uncharacterized protein</fullName>
    </submittedName>
</protein>